<dbReference type="AlphaFoldDB" id="A0A9P5SSU8"/>
<reference evidence="1" key="1">
    <citation type="journal article" date="2020" name="Fungal Divers.">
        <title>Resolving the Mortierellaceae phylogeny through synthesis of multi-gene phylogenetics and phylogenomics.</title>
        <authorList>
            <person name="Vandepol N."/>
            <person name="Liber J."/>
            <person name="Desiro A."/>
            <person name="Na H."/>
            <person name="Kennedy M."/>
            <person name="Barry K."/>
            <person name="Grigoriev I.V."/>
            <person name="Miller A.N."/>
            <person name="O'Donnell K."/>
            <person name="Stajich J.E."/>
            <person name="Bonito G."/>
        </authorList>
    </citation>
    <scope>NUCLEOTIDE SEQUENCE</scope>
    <source>
        <strain evidence="1">NVP1</strain>
    </source>
</reference>
<evidence type="ECO:0000313" key="1">
    <source>
        <dbReference type="EMBL" id="KAF9334629.1"/>
    </source>
</evidence>
<keyword evidence="2" id="KW-1185">Reference proteome</keyword>
<organism evidence="1 2">
    <name type="scientific">Podila minutissima</name>
    <dbReference type="NCBI Taxonomy" id="64525"/>
    <lineage>
        <taxon>Eukaryota</taxon>
        <taxon>Fungi</taxon>
        <taxon>Fungi incertae sedis</taxon>
        <taxon>Mucoromycota</taxon>
        <taxon>Mortierellomycotina</taxon>
        <taxon>Mortierellomycetes</taxon>
        <taxon>Mortierellales</taxon>
        <taxon>Mortierellaceae</taxon>
        <taxon>Podila</taxon>
    </lineage>
</organism>
<gene>
    <name evidence="1" type="ORF">BG006_001812</name>
</gene>
<dbReference type="Proteomes" id="UP000696485">
    <property type="component" value="Unassembled WGS sequence"/>
</dbReference>
<name>A0A9P5SSU8_9FUNG</name>
<dbReference type="EMBL" id="JAAAUY010000138">
    <property type="protein sequence ID" value="KAF9334629.1"/>
    <property type="molecule type" value="Genomic_DNA"/>
</dbReference>
<proteinExistence type="predicted"/>
<accession>A0A9P5SSU8</accession>
<protein>
    <submittedName>
        <fullName evidence="1">Uncharacterized protein</fullName>
    </submittedName>
</protein>
<evidence type="ECO:0000313" key="2">
    <source>
        <dbReference type="Proteomes" id="UP000696485"/>
    </source>
</evidence>
<sequence>MAMILAAMPQLAELSLGYGDFYSFMHPELATAIVGCRGLTKLRLYTFWSENKTPVQRLLRRLATEGGMRLQELFLFGGYYDADDIHEAAWAHKATLEKLVVDTNGYVPLDFARIVAPVFSSAAAGGGGGGGDEKKKKLLARPVFQKLHRFQAHLYEAASETYRATFEQLELTHLKIYGRGEGWTVVRHVNWSALRALHLADFIDHQLDPLWEALEPDTGNARGLEALSISCGKNYPSITQRLAQISASLRHLWIGRVDDNVDMSWVQKLFQSVHASQGNLRTFGFGAMVSTRSFEFDNTLRQVPGWPEKVHEEFRVYLFYNSTQPWVFSERDGNSASRDKVSQISASMFADGVPVLRPEERERVALHDIKVVKAWAIREQLMGL</sequence>
<comment type="caution">
    <text evidence="1">The sequence shown here is derived from an EMBL/GenBank/DDBJ whole genome shotgun (WGS) entry which is preliminary data.</text>
</comment>